<gene>
    <name evidence="2" type="ORF">NVS88_17935</name>
</gene>
<sequence length="771" mass="80354">MPNGEKIAGITLADAILVVGGALDRAAATLGPLRQQALSIVDAAEAVGCAVADTGAVTAPTPQTARGALAVQAQLLLDNPAAAQSLCNTAAAQYAERLTHALDLLDQQDTAAGVEIGKALQALTQTSRFEKVTAVAAPNLSAEQGKRDFEALASGNLSPQERRAIEERLAQAQLTSSQNEDRRNAVGDRPALVLPAGQFDYLKSFYASAGKDGLLSLDDKLGQGPTIHGESPNQIIRSNIASGLFTLSSPNVGSSSGETGGMGQLPKSVQDLVGPGVSRTTMGAASGFPVSVTEITNVDQVRQFAGLLDTADPSVQQGSQLSASLVTKASELARYEPEFQQKLPTTLIEDSRGVPVGTGMLNDTIAELTQVGGRDHLADAALLTGKGMPAGYDPSATMYALTHNEWQTDAGTKAKNSLWSWIGGDIQTPGPVGDNARSAFAGLPGVFAPTQGHVGDGALVTMSGGTSYVQGFNEDFAEHPEYATSMSRLLGSHLDVLAGPGAPLGFEKPSSTEPSSGAVQLNVVDGNRLLMLASESGQGRITLESAQGIAQQQLLGQAVREGGADPSVWLRDNAGHLPDLSARIDVAGQNAITFQNTQQATEYNDHQISVHDAKVKALEIAGSVLTAPLEVSEAVPGAGMLGAGLDAGKEALTSSLIEQAVNDPDLHSVTVAQPDQMAVVKQNELMTQALRAYDQNGQVPAGLHDGDAQIDFSRDSMPGRSRDAREFLDDRGIYAWINEYQQDYASKLQSIPQTNDELASLLGGGYVPRSS</sequence>
<proteinExistence type="predicted"/>
<reference evidence="2" key="1">
    <citation type="submission" date="2022-08" db="EMBL/GenBank/DDBJ databases">
        <title>Genome analysis of Corynebacteriales strain.</title>
        <authorList>
            <person name="Lee S.D."/>
        </authorList>
    </citation>
    <scope>NUCLEOTIDE SEQUENCE</scope>
    <source>
        <strain evidence="2">D3-21</strain>
    </source>
</reference>
<evidence type="ECO:0000313" key="3">
    <source>
        <dbReference type="Proteomes" id="UP001152755"/>
    </source>
</evidence>
<evidence type="ECO:0000259" key="1">
    <source>
        <dbReference type="Pfam" id="PF23275"/>
    </source>
</evidence>
<dbReference type="InterPro" id="IPR057037">
    <property type="entry name" value="TPR_rep_actino"/>
</dbReference>
<dbReference type="Pfam" id="PF23275">
    <property type="entry name" value="TPR_23"/>
    <property type="match status" value="1"/>
</dbReference>
<dbReference type="EMBL" id="JANRHA010000013">
    <property type="protein sequence ID" value="MDG3016439.1"/>
    <property type="molecule type" value="Genomic_DNA"/>
</dbReference>
<dbReference type="AlphaFoldDB" id="A0A9X4M439"/>
<dbReference type="Proteomes" id="UP001152755">
    <property type="component" value="Unassembled WGS sequence"/>
</dbReference>
<comment type="caution">
    <text evidence="2">The sequence shown here is derived from an EMBL/GenBank/DDBJ whole genome shotgun (WGS) entry which is preliminary data.</text>
</comment>
<accession>A0A9X4M439</accession>
<protein>
    <recommendedName>
        <fullName evidence="1">TPR repeat domain-containing protein</fullName>
    </recommendedName>
</protein>
<name>A0A9X4M439_9ACTN</name>
<keyword evidence="3" id="KW-1185">Reference proteome</keyword>
<organism evidence="2 3">
    <name type="scientific">Speluncibacter jeojiensis</name>
    <dbReference type="NCBI Taxonomy" id="2710754"/>
    <lineage>
        <taxon>Bacteria</taxon>
        <taxon>Bacillati</taxon>
        <taxon>Actinomycetota</taxon>
        <taxon>Actinomycetes</taxon>
        <taxon>Mycobacteriales</taxon>
        <taxon>Speluncibacteraceae</taxon>
        <taxon>Speluncibacter</taxon>
    </lineage>
</organism>
<feature type="domain" description="TPR repeat" evidence="1">
    <location>
        <begin position="171"/>
        <end position="416"/>
    </location>
</feature>
<dbReference type="RefSeq" id="WP_277830590.1">
    <property type="nucleotide sequence ID" value="NZ_JAAIVF010000001.1"/>
</dbReference>
<evidence type="ECO:0000313" key="2">
    <source>
        <dbReference type="EMBL" id="MDG3016439.1"/>
    </source>
</evidence>